<name>A0A537JHI0_9BACT</name>
<dbReference type="GO" id="GO:0005886">
    <property type="term" value="C:plasma membrane"/>
    <property type="evidence" value="ECO:0007669"/>
    <property type="project" value="UniProtKB-SubCell"/>
</dbReference>
<comment type="subcellular location">
    <subcellularLocation>
        <location evidence="1">Cell membrane</location>
        <topology evidence="1">Multi-pass membrane protein</topology>
    </subcellularLocation>
</comment>
<evidence type="ECO:0000256" key="5">
    <source>
        <dbReference type="ARBA" id="ARBA00023136"/>
    </source>
</evidence>
<feature type="transmembrane region" description="Helical" evidence="6">
    <location>
        <begin position="30"/>
        <end position="51"/>
    </location>
</feature>
<dbReference type="Proteomes" id="UP000318093">
    <property type="component" value="Unassembled WGS sequence"/>
</dbReference>
<dbReference type="Pfam" id="PF09678">
    <property type="entry name" value="Caa3_CtaG"/>
    <property type="match status" value="1"/>
</dbReference>
<feature type="transmembrane region" description="Helical" evidence="6">
    <location>
        <begin position="63"/>
        <end position="82"/>
    </location>
</feature>
<evidence type="ECO:0000256" key="1">
    <source>
        <dbReference type="ARBA" id="ARBA00004651"/>
    </source>
</evidence>
<protein>
    <submittedName>
        <fullName evidence="7">Cytochrome c oxidase assembly protein</fullName>
    </submittedName>
</protein>
<evidence type="ECO:0000256" key="3">
    <source>
        <dbReference type="ARBA" id="ARBA00022692"/>
    </source>
</evidence>
<evidence type="ECO:0000256" key="4">
    <source>
        <dbReference type="ARBA" id="ARBA00022989"/>
    </source>
</evidence>
<reference evidence="7 8" key="1">
    <citation type="journal article" date="2019" name="Nat. Microbiol.">
        <title>Mediterranean grassland soil C-N compound turnover is dependent on rainfall and depth, and is mediated by genomically divergent microorganisms.</title>
        <authorList>
            <person name="Diamond S."/>
            <person name="Andeer P.F."/>
            <person name="Li Z."/>
            <person name="Crits-Christoph A."/>
            <person name="Burstein D."/>
            <person name="Anantharaman K."/>
            <person name="Lane K.R."/>
            <person name="Thomas B.C."/>
            <person name="Pan C."/>
            <person name="Northen T.R."/>
            <person name="Banfield J.F."/>
        </authorList>
    </citation>
    <scope>NUCLEOTIDE SEQUENCE [LARGE SCALE GENOMIC DNA]</scope>
    <source>
        <strain evidence="7">NP_6</strain>
    </source>
</reference>
<feature type="non-terminal residue" evidence="7">
    <location>
        <position position="169"/>
    </location>
</feature>
<keyword evidence="4 6" id="KW-1133">Transmembrane helix</keyword>
<dbReference type="InterPro" id="IPR019108">
    <property type="entry name" value="Caa3_assmbl_CtaG-rel"/>
</dbReference>
<feature type="transmembrane region" description="Helical" evidence="6">
    <location>
        <begin position="94"/>
        <end position="114"/>
    </location>
</feature>
<proteinExistence type="predicted"/>
<evidence type="ECO:0000256" key="6">
    <source>
        <dbReference type="SAM" id="Phobius"/>
    </source>
</evidence>
<comment type="caution">
    <text evidence="7">The sequence shown here is derived from an EMBL/GenBank/DDBJ whole genome shotgun (WGS) entry which is preliminary data.</text>
</comment>
<keyword evidence="3 6" id="KW-0812">Transmembrane</keyword>
<dbReference type="AlphaFoldDB" id="A0A537JHI0"/>
<accession>A0A537JHI0</accession>
<keyword evidence="5 6" id="KW-0472">Membrane</keyword>
<evidence type="ECO:0000256" key="2">
    <source>
        <dbReference type="ARBA" id="ARBA00022475"/>
    </source>
</evidence>
<evidence type="ECO:0000313" key="8">
    <source>
        <dbReference type="Proteomes" id="UP000318093"/>
    </source>
</evidence>
<dbReference type="EMBL" id="VBAN01000134">
    <property type="protein sequence ID" value="TMI82985.1"/>
    <property type="molecule type" value="Genomic_DNA"/>
</dbReference>
<keyword evidence="2" id="KW-1003">Cell membrane</keyword>
<organism evidence="7 8">
    <name type="scientific">Candidatus Segetimicrobium genomatis</name>
    <dbReference type="NCBI Taxonomy" id="2569760"/>
    <lineage>
        <taxon>Bacteria</taxon>
        <taxon>Bacillati</taxon>
        <taxon>Candidatus Sysuimicrobiota</taxon>
        <taxon>Candidatus Sysuimicrobiia</taxon>
        <taxon>Candidatus Sysuimicrobiales</taxon>
        <taxon>Candidatus Segetimicrobiaceae</taxon>
        <taxon>Candidatus Segetimicrobium</taxon>
    </lineage>
</organism>
<evidence type="ECO:0000313" key="7">
    <source>
        <dbReference type="EMBL" id="TMI82985.1"/>
    </source>
</evidence>
<gene>
    <name evidence="7" type="ORF">E6H03_04585</name>
</gene>
<feature type="transmembrane region" description="Helical" evidence="6">
    <location>
        <begin position="126"/>
        <end position="150"/>
    </location>
</feature>
<sequence length="169" mass="18238">MLALAAALLSPLDAGADLLFTLHMAQHMLLLLVAPPLLALALPPALIGWLYRQPRLGRLLHSIWSPAASLILFNGVLLLWHLPFAYDATLRSGWVHAVEHVSFVAVGMIFWGVIVSPAPRLVRASLGLRLGLVVAADLVNFLLGFGLAFAGRPLYGHYTGVARLWGLTP</sequence>